<dbReference type="AlphaFoldDB" id="A0ABC8JV64"/>
<keyword evidence="3" id="KW-1185">Reference proteome</keyword>
<evidence type="ECO:0000256" key="1">
    <source>
        <dbReference type="SAM" id="MobiDB-lite"/>
    </source>
</evidence>
<evidence type="ECO:0000313" key="2">
    <source>
        <dbReference type="EMBL" id="CAH8342867.1"/>
    </source>
</evidence>
<reference evidence="2 3" key="1">
    <citation type="submission" date="2022-03" db="EMBL/GenBank/DDBJ databases">
        <authorList>
            <person name="Macdonald S."/>
            <person name="Ahmed S."/>
            <person name="Newling K."/>
        </authorList>
    </citation>
    <scope>NUCLEOTIDE SEQUENCE [LARGE SCALE GENOMIC DNA]</scope>
</reference>
<feature type="compositionally biased region" description="Basic and acidic residues" evidence="1">
    <location>
        <begin position="35"/>
        <end position="46"/>
    </location>
</feature>
<sequence length="86" mass="10069">MLDQWEKPVHNGLKRQGVRQRPSKVADTGHGGTAETKRSDGTERRDRARRCREGRKRDGRSLARFRPYQHHHRRASHHHYGGGRKP</sequence>
<gene>
    <name evidence="2" type="ORF">ERUC_LOCUS15964</name>
</gene>
<feature type="compositionally biased region" description="Basic residues" evidence="1">
    <location>
        <begin position="67"/>
        <end position="86"/>
    </location>
</feature>
<protein>
    <submittedName>
        <fullName evidence="2">Uncharacterized protein</fullName>
    </submittedName>
</protein>
<name>A0ABC8JV64_ERUVS</name>
<dbReference type="EMBL" id="CAKOAT010149598">
    <property type="protein sequence ID" value="CAH8342867.1"/>
    <property type="molecule type" value="Genomic_DNA"/>
</dbReference>
<evidence type="ECO:0000313" key="3">
    <source>
        <dbReference type="Proteomes" id="UP001642260"/>
    </source>
</evidence>
<accession>A0ABC8JV64</accession>
<dbReference type="Proteomes" id="UP001642260">
    <property type="component" value="Unassembled WGS sequence"/>
</dbReference>
<comment type="caution">
    <text evidence="2">The sequence shown here is derived from an EMBL/GenBank/DDBJ whole genome shotgun (WGS) entry which is preliminary data.</text>
</comment>
<feature type="compositionally biased region" description="Basic residues" evidence="1">
    <location>
        <begin position="12"/>
        <end position="22"/>
    </location>
</feature>
<feature type="region of interest" description="Disordered" evidence="1">
    <location>
        <begin position="1"/>
        <end position="86"/>
    </location>
</feature>
<proteinExistence type="predicted"/>
<organism evidence="2 3">
    <name type="scientific">Eruca vesicaria subsp. sativa</name>
    <name type="common">Garden rocket</name>
    <name type="synonym">Eruca sativa</name>
    <dbReference type="NCBI Taxonomy" id="29727"/>
    <lineage>
        <taxon>Eukaryota</taxon>
        <taxon>Viridiplantae</taxon>
        <taxon>Streptophyta</taxon>
        <taxon>Embryophyta</taxon>
        <taxon>Tracheophyta</taxon>
        <taxon>Spermatophyta</taxon>
        <taxon>Magnoliopsida</taxon>
        <taxon>eudicotyledons</taxon>
        <taxon>Gunneridae</taxon>
        <taxon>Pentapetalae</taxon>
        <taxon>rosids</taxon>
        <taxon>malvids</taxon>
        <taxon>Brassicales</taxon>
        <taxon>Brassicaceae</taxon>
        <taxon>Brassiceae</taxon>
        <taxon>Eruca</taxon>
    </lineage>
</organism>